<keyword evidence="6 10" id="KW-0067">ATP-binding</keyword>
<dbReference type="SMART" id="SM00382">
    <property type="entry name" value="AAA"/>
    <property type="match status" value="1"/>
</dbReference>
<dbReference type="InterPro" id="IPR027417">
    <property type="entry name" value="P-loop_NTPase"/>
</dbReference>
<comment type="caution">
    <text evidence="10">The sequence shown here is derived from an EMBL/GenBank/DDBJ whole genome shotgun (WGS) entry which is preliminary data.</text>
</comment>
<evidence type="ECO:0000256" key="7">
    <source>
        <dbReference type="ARBA" id="ARBA00022967"/>
    </source>
</evidence>
<protein>
    <submittedName>
        <fullName evidence="10">Galactose/methyl galactoside import ATP-binding protein MglA</fullName>
        <ecNumber evidence="10">3.6.3.17</ecNumber>
    </submittedName>
</protein>
<accession>A0A0H2M6I7</accession>
<keyword evidence="5" id="KW-0547">Nucleotide-binding</keyword>
<keyword evidence="4" id="KW-0677">Repeat</keyword>
<feature type="domain" description="ABC transporter" evidence="9">
    <location>
        <begin position="258"/>
        <end position="502"/>
    </location>
</feature>
<keyword evidence="7" id="KW-1278">Translocase</keyword>
<keyword evidence="10" id="KW-0378">Hydrolase</keyword>
<dbReference type="GO" id="GO:0016887">
    <property type="term" value="F:ATP hydrolysis activity"/>
    <property type="evidence" value="ECO:0007669"/>
    <property type="project" value="InterPro"/>
</dbReference>
<feature type="domain" description="ABC transporter" evidence="9">
    <location>
        <begin position="8"/>
        <end position="245"/>
    </location>
</feature>
<organism evidence="10 11">
    <name type="scientific">Variovorax paradoxus</name>
    <dbReference type="NCBI Taxonomy" id="34073"/>
    <lineage>
        <taxon>Bacteria</taxon>
        <taxon>Pseudomonadati</taxon>
        <taxon>Pseudomonadota</taxon>
        <taxon>Betaproteobacteria</taxon>
        <taxon>Burkholderiales</taxon>
        <taxon>Comamonadaceae</taxon>
        <taxon>Variovorax</taxon>
    </lineage>
</organism>
<evidence type="ECO:0000256" key="8">
    <source>
        <dbReference type="ARBA" id="ARBA00023136"/>
    </source>
</evidence>
<proteinExistence type="predicted"/>
<keyword evidence="8" id="KW-0472">Membrane</keyword>
<dbReference type="EC" id="3.6.3.17" evidence="10"/>
<dbReference type="CDD" id="cd03215">
    <property type="entry name" value="ABC_Carb_Monos_II"/>
    <property type="match status" value="1"/>
</dbReference>
<keyword evidence="11" id="KW-1185">Reference proteome</keyword>
<dbReference type="AlphaFoldDB" id="A0A0H2M6I7"/>
<evidence type="ECO:0000256" key="6">
    <source>
        <dbReference type="ARBA" id="ARBA00022840"/>
    </source>
</evidence>
<dbReference type="Gene3D" id="3.40.50.300">
    <property type="entry name" value="P-loop containing nucleotide triphosphate hydrolases"/>
    <property type="match status" value="2"/>
</dbReference>
<reference evidence="10 11" key="1">
    <citation type="submission" date="2015-03" db="EMBL/GenBank/DDBJ databases">
        <title>Genome sequence of Variovorax paradoxus TBEA6.</title>
        <authorList>
            <person name="Poehlein A."/>
            <person name="Schuldes J."/>
            <person name="Wuebbeler J.H."/>
            <person name="Hiessl S."/>
            <person name="Steinbuechel A."/>
            <person name="Daniel R."/>
        </authorList>
    </citation>
    <scope>NUCLEOTIDE SEQUENCE [LARGE SCALE GENOMIC DNA]</scope>
    <source>
        <strain evidence="10 11">TBEA6</strain>
    </source>
</reference>
<dbReference type="Proteomes" id="UP000035170">
    <property type="component" value="Unassembled WGS sequence"/>
</dbReference>
<dbReference type="Pfam" id="PF00005">
    <property type="entry name" value="ABC_tran"/>
    <property type="match status" value="2"/>
</dbReference>
<evidence type="ECO:0000256" key="5">
    <source>
        <dbReference type="ARBA" id="ARBA00022741"/>
    </source>
</evidence>
<dbReference type="InterPro" id="IPR017871">
    <property type="entry name" value="ABC_transporter-like_CS"/>
</dbReference>
<keyword evidence="2" id="KW-1003">Cell membrane</keyword>
<evidence type="ECO:0000259" key="9">
    <source>
        <dbReference type="PROSITE" id="PS50893"/>
    </source>
</evidence>
<evidence type="ECO:0000313" key="10">
    <source>
        <dbReference type="EMBL" id="KLN52685.1"/>
    </source>
</evidence>
<dbReference type="EMBL" id="JZWI01000046">
    <property type="protein sequence ID" value="KLN52685.1"/>
    <property type="molecule type" value="Genomic_DNA"/>
</dbReference>
<sequence>MSKPTQAISVEQVRKAFGPTVALESVTYGIDAGKVHALLGENGAGKSTSVKILSGLVRPDSGVIRLFGDEVRMNSPRDAHRLGVQTAFQELTLIPDLSVAENLLLPYQPTGFAGLLNKKAAEERVAASLEKMGLHMISPRAEVRTLDLPLRQKIEIAKAALREPKVLLLDEPTSALSGEDIAWLGQIIAQQKARGTTIIFITHRMPEVRMFCDSLTILRNGCSVGTFGIEEISDEEVIEQIIGRSLEKTFPPKPPVDRSVAPVLTVRDMSAGRLRNASLSLQPGEVLGVAGLAGMGQLELFLSLFGDMPASSGTITVDGREVKIESPRDAIDAKLGITLVPEERKTEALFLRLDGRQNTALPVLDRYTRFGLIDSEAEGLAVAGALAKVQVAERALYMPASAFSGGNQQKIVMAKWLLAGGRVLLLFDPTRGVDVGTKHEIYLLINEYVRAGGSVILYSTEIEEVVHLSHRVVVFYGGSIVREIDGAVEAISESEIMRAALGSTQTHGPDSAARKAVQS</sequence>
<gene>
    <name evidence="10" type="primary">mglA5</name>
    <name evidence="10" type="ORF">VPARA_61780</name>
</gene>
<evidence type="ECO:0000256" key="1">
    <source>
        <dbReference type="ARBA" id="ARBA00022448"/>
    </source>
</evidence>
<name>A0A0H2M6I7_VARPD</name>
<dbReference type="GO" id="GO:0005524">
    <property type="term" value="F:ATP binding"/>
    <property type="evidence" value="ECO:0007669"/>
    <property type="project" value="UniProtKB-KW"/>
</dbReference>
<dbReference type="RefSeq" id="WP_047787286.1">
    <property type="nucleotide sequence ID" value="NZ_JZWI01000046.1"/>
</dbReference>
<dbReference type="PATRIC" id="fig|34073.19.peg.6350"/>
<evidence type="ECO:0000256" key="3">
    <source>
        <dbReference type="ARBA" id="ARBA00022597"/>
    </source>
</evidence>
<dbReference type="SUPFAM" id="SSF52540">
    <property type="entry name" value="P-loop containing nucleoside triphosphate hydrolases"/>
    <property type="match status" value="2"/>
</dbReference>
<dbReference type="InterPro" id="IPR003593">
    <property type="entry name" value="AAA+_ATPase"/>
</dbReference>
<dbReference type="PROSITE" id="PS00211">
    <property type="entry name" value="ABC_TRANSPORTER_1"/>
    <property type="match status" value="1"/>
</dbReference>
<evidence type="ECO:0000256" key="2">
    <source>
        <dbReference type="ARBA" id="ARBA00022475"/>
    </source>
</evidence>
<evidence type="ECO:0000256" key="4">
    <source>
        <dbReference type="ARBA" id="ARBA00022737"/>
    </source>
</evidence>
<dbReference type="PANTHER" id="PTHR43790">
    <property type="entry name" value="CARBOHYDRATE TRANSPORT ATP-BINDING PROTEIN MG119-RELATED"/>
    <property type="match status" value="1"/>
</dbReference>
<dbReference type="InterPro" id="IPR003439">
    <property type="entry name" value="ABC_transporter-like_ATP-bd"/>
</dbReference>
<keyword evidence="3" id="KW-0762">Sugar transport</keyword>
<dbReference type="PANTHER" id="PTHR43790:SF3">
    <property type="entry name" value="D-ALLOSE IMPORT ATP-BINDING PROTEIN ALSA-RELATED"/>
    <property type="match status" value="1"/>
</dbReference>
<dbReference type="CDD" id="cd03216">
    <property type="entry name" value="ABC_Carb_Monos_I"/>
    <property type="match status" value="1"/>
</dbReference>
<keyword evidence="1" id="KW-0813">Transport</keyword>
<dbReference type="InterPro" id="IPR050107">
    <property type="entry name" value="ABC_carbohydrate_import_ATPase"/>
</dbReference>
<evidence type="ECO:0000313" key="11">
    <source>
        <dbReference type="Proteomes" id="UP000035170"/>
    </source>
</evidence>
<dbReference type="PROSITE" id="PS50893">
    <property type="entry name" value="ABC_TRANSPORTER_2"/>
    <property type="match status" value="2"/>
</dbReference>